<dbReference type="Gene3D" id="2.130.10.10">
    <property type="entry name" value="YVTN repeat-like/Quinoprotein amine dehydrogenase"/>
    <property type="match status" value="2"/>
</dbReference>
<dbReference type="InterPro" id="IPR051200">
    <property type="entry name" value="Host-pathogen_enzymatic-act"/>
</dbReference>
<dbReference type="InterPro" id="IPR011045">
    <property type="entry name" value="N2O_reductase_N"/>
</dbReference>
<organism evidence="4 5">
    <name type="scientific">Streptomyces violaceusniger</name>
    <dbReference type="NCBI Taxonomy" id="68280"/>
    <lineage>
        <taxon>Bacteria</taxon>
        <taxon>Bacillati</taxon>
        <taxon>Actinomycetota</taxon>
        <taxon>Actinomycetes</taxon>
        <taxon>Kitasatosporales</taxon>
        <taxon>Streptomycetaceae</taxon>
        <taxon>Streptomyces</taxon>
        <taxon>Streptomyces violaceusniger group</taxon>
    </lineage>
</organism>
<comment type="caution">
    <text evidence="4">The sequence shown here is derived from an EMBL/GenBank/DDBJ whole genome shotgun (WGS) entry which is preliminary data.</text>
</comment>
<feature type="compositionally biased region" description="Basic and acidic residues" evidence="1">
    <location>
        <begin position="305"/>
        <end position="319"/>
    </location>
</feature>
<keyword evidence="2" id="KW-0732">Signal</keyword>
<accession>A0A0X3VVV2</accession>
<evidence type="ECO:0000256" key="2">
    <source>
        <dbReference type="SAM" id="SignalP"/>
    </source>
</evidence>
<feature type="domain" description="Pyrrolo-quinoline quinone repeat" evidence="3">
    <location>
        <begin position="127"/>
        <end position="203"/>
    </location>
</feature>
<dbReference type="RefSeq" id="WP_059146827.1">
    <property type="nucleotide sequence ID" value="NZ_LLZJ01000377.1"/>
</dbReference>
<protein>
    <submittedName>
        <fullName evidence="4">Serine/threonine protein kinase</fullName>
    </submittedName>
</protein>
<gene>
    <name evidence="4" type="ORF">ADL28_29535</name>
</gene>
<evidence type="ECO:0000259" key="3">
    <source>
        <dbReference type="Pfam" id="PF13360"/>
    </source>
</evidence>
<dbReference type="Proteomes" id="UP000053413">
    <property type="component" value="Unassembled WGS sequence"/>
</dbReference>
<evidence type="ECO:0000313" key="5">
    <source>
        <dbReference type="Proteomes" id="UP000053413"/>
    </source>
</evidence>
<dbReference type="PANTHER" id="PTHR47197">
    <property type="entry name" value="PROTEIN NIRF"/>
    <property type="match status" value="1"/>
</dbReference>
<name>A0A0X3VVV2_STRVO</name>
<dbReference type="GeneID" id="97437129"/>
<feature type="signal peptide" evidence="2">
    <location>
        <begin position="1"/>
        <end position="22"/>
    </location>
</feature>
<sequence length="420" mass="45296">MAPEHRGSARMLLSLAAAVALAVTGSTAVSASAQPKAAGLREVMFVGNNWDGTADVIKSTGDLARIGRINVIPDKDQRLTEIYLNPIKLAFFLGIRLGPGEGHDQFVDDMYSTPDGSAIVVSRPSFADVVSIDVATGKVNWRFPVSGFRADHMAVSPDGKRVAVSASTSNTVHVLDIVTGKQLGSFSAGDKPHENVFTDGGKYLWNMSIGEVNTDLDEPSMDWTKGDRHITVVDANTYRQVKVIDMRERLDAFGRKDLSDAVRPVAFTPDESKLYFQVSFFNGFLEYDVAKDKITRAKTLPKNPETSEDRTTWVNDSRHHGLSMSPDGKKLCVAGTMDDYATVVDRESLQEGPLVPTSKPYWATVSGDGTACVVSESGADRVTAIDFATGEKTASVSVGDHPQRVRIGHVAADWTGPSGS</sequence>
<dbReference type="OrthoDB" id="62864at2"/>
<feature type="region of interest" description="Disordered" evidence="1">
    <location>
        <begin position="300"/>
        <end position="321"/>
    </location>
</feature>
<dbReference type="PANTHER" id="PTHR47197:SF3">
    <property type="entry name" value="DIHYDRO-HEME D1 DEHYDROGENASE"/>
    <property type="match status" value="1"/>
</dbReference>
<dbReference type="Pfam" id="PF13360">
    <property type="entry name" value="PQQ_2"/>
    <property type="match status" value="1"/>
</dbReference>
<dbReference type="EMBL" id="LLZJ01000377">
    <property type="protein sequence ID" value="KUL48392.1"/>
    <property type="molecule type" value="Genomic_DNA"/>
</dbReference>
<evidence type="ECO:0000256" key="1">
    <source>
        <dbReference type="SAM" id="MobiDB-lite"/>
    </source>
</evidence>
<dbReference type="InterPro" id="IPR015943">
    <property type="entry name" value="WD40/YVTN_repeat-like_dom_sf"/>
</dbReference>
<proteinExistence type="predicted"/>
<keyword evidence="4" id="KW-0723">Serine/threonine-protein kinase</keyword>
<dbReference type="InterPro" id="IPR002372">
    <property type="entry name" value="PQQ_rpt_dom"/>
</dbReference>
<reference evidence="5" key="1">
    <citation type="submission" date="2015-10" db="EMBL/GenBank/DDBJ databases">
        <authorList>
            <person name="Ju K.-S."/>
            <person name="Doroghazi J.R."/>
            <person name="Metcalf W.W."/>
        </authorList>
    </citation>
    <scope>NUCLEOTIDE SEQUENCE [LARGE SCALE GENOMIC DNA]</scope>
    <source>
        <strain evidence="5">NRRL F-8817</strain>
    </source>
</reference>
<dbReference type="GO" id="GO:0004674">
    <property type="term" value="F:protein serine/threonine kinase activity"/>
    <property type="evidence" value="ECO:0007669"/>
    <property type="project" value="UniProtKB-KW"/>
</dbReference>
<feature type="chain" id="PRO_5039188081" evidence="2">
    <location>
        <begin position="23"/>
        <end position="420"/>
    </location>
</feature>
<keyword evidence="4" id="KW-0418">Kinase</keyword>
<evidence type="ECO:0000313" key="4">
    <source>
        <dbReference type="EMBL" id="KUL48392.1"/>
    </source>
</evidence>
<dbReference type="SUPFAM" id="SSF50974">
    <property type="entry name" value="Nitrous oxide reductase, N-terminal domain"/>
    <property type="match status" value="1"/>
</dbReference>
<dbReference type="AlphaFoldDB" id="A0A0X3VVV2"/>
<keyword evidence="4" id="KW-0808">Transferase</keyword>